<dbReference type="RefSeq" id="WP_379729501.1">
    <property type="nucleotide sequence ID" value="NZ_JBHRYJ010000006.1"/>
</dbReference>
<keyword evidence="5 9" id="KW-0479">Metal-binding</keyword>
<dbReference type="PROSITE" id="PS51007">
    <property type="entry name" value="CYTC"/>
    <property type="match status" value="1"/>
</dbReference>
<feature type="signal peptide" evidence="11">
    <location>
        <begin position="1"/>
        <end position="24"/>
    </location>
</feature>
<dbReference type="Proteomes" id="UP001595711">
    <property type="component" value="Unassembled WGS sequence"/>
</dbReference>
<dbReference type="PANTHER" id="PTHR10266">
    <property type="entry name" value="CYTOCHROME C1"/>
    <property type="match status" value="1"/>
</dbReference>
<keyword evidence="7 9" id="KW-0408">Iron</keyword>
<dbReference type="Gene3D" id="1.20.5.100">
    <property type="entry name" value="Cytochrome c1, transmembrane anchor, C-terminal"/>
    <property type="match status" value="1"/>
</dbReference>
<dbReference type="InterPro" id="IPR036909">
    <property type="entry name" value="Cyt_c-like_dom_sf"/>
</dbReference>
<evidence type="ECO:0000256" key="10">
    <source>
        <dbReference type="SAM" id="Phobius"/>
    </source>
</evidence>
<sequence length="255" mass="27985">MKTMIKRAALVAALALGVVAPAFAAEGEVELPKLDWSFNGVFGTYDRAQLQRGYKVYKEVCSSCHSMKYIAFRNLGDIGYNEAQVKALAAGYQITDGPNDDGEMFQRPGLPSDIFPAPFANEKAARAANGGAYPPDLSLLAKAREGGPNYIHAILTGYVDAPADFTVAEGKSYNKYFPGYNISMPKPLSDDQVTFDDGTKSTLDQQATDVAAFLMWTAEPKLEERHRMGFKVIIFLVVLTGLFIAAKKRIWRDVH</sequence>
<organism evidence="13 14">
    <name type="scientific">Ferrovibrio xuzhouensis</name>
    <dbReference type="NCBI Taxonomy" id="1576914"/>
    <lineage>
        <taxon>Bacteria</taxon>
        <taxon>Pseudomonadati</taxon>
        <taxon>Pseudomonadota</taxon>
        <taxon>Alphaproteobacteria</taxon>
        <taxon>Rhodospirillales</taxon>
        <taxon>Rhodospirillaceae</taxon>
        <taxon>Ferrovibrio</taxon>
    </lineage>
</organism>
<dbReference type="Pfam" id="PF02167">
    <property type="entry name" value="Cytochrom_C1"/>
    <property type="match status" value="1"/>
</dbReference>
<evidence type="ECO:0000259" key="12">
    <source>
        <dbReference type="PROSITE" id="PS51007"/>
    </source>
</evidence>
<dbReference type="Gene3D" id="1.10.760.10">
    <property type="entry name" value="Cytochrome c-like domain"/>
    <property type="match status" value="1"/>
</dbReference>
<keyword evidence="14" id="KW-1185">Reference proteome</keyword>
<dbReference type="PANTHER" id="PTHR10266:SF3">
    <property type="entry name" value="CYTOCHROME C1, HEME PROTEIN, MITOCHONDRIAL"/>
    <property type="match status" value="1"/>
</dbReference>
<evidence type="ECO:0000256" key="2">
    <source>
        <dbReference type="ARBA" id="ARBA00016165"/>
    </source>
</evidence>
<evidence type="ECO:0000256" key="9">
    <source>
        <dbReference type="PROSITE-ProRule" id="PRU00433"/>
    </source>
</evidence>
<comment type="caution">
    <text evidence="13">The sequence shown here is derived from an EMBL/GenBank/DDBJ whole genome shotgun (WGS) entry which is preliminary data.</text>
</comment>
<evidence type="ECO:0000256" key="4">
    <source>
        <dbReference type="ARBA" id="ARBA00022692"/>
    </source>
</evidence>
<proteinExistence type="predicted"/>
<evidence type="ECO:0000313" key="14">
    <source>
        <dbReference type="Proteomes" id="UP001595711"/>
    </source>
</evidence>
<reference evidence="14" key="1">
    <citation type="journal article" date="2019" name="Int. J. Syst. Evol. Microbiol.">
        <title>The Global Catalogue of Microorganisms (GCM) 10K type strain sequencing project: providing services to taxonomists for standard genome sequencing and annotation.</title>
        <authorList>
            <consortium name="The Broad Institute Genomics Platform"/>
            <consortium name="The Broad Institute Genome Sequencing Center for Infectious Disease"/>
            <person name="Wu L."/>
            <person name="Ma J."/>
        </authorList>
    </citation>
    <scope>NUCLEOTIDE SEQUENCE [LARGE SCALE GENOMIC DNA]</scope>
    <source>
        <strain evidence="14">KCTC 42182</strain>
    </source>
</reference>
<accession>A0ABV7VKD5</accession>
<evidence type="ECO:0000256" key="7">
    <source>
        <dbReference type="ARBA" id="ARBA00023004"/>
    </source>
</evidence>
<dbReference type="EMBL" id="JBHRYJ010000006">
    <property type="protein sequence ID" value="MFC3677889.1"/>
    <property type="molecule type" value="Genomic_DNA"/>
</dbReference>
<evidence type="ECO:0000313" key="13">
    <source>
        <dbReference type="EMBL" id="MFC3677889.1"/>
    </source>
</evidence>
<name>A0ABV7VKD5_9PROT</name>
<dbReference type="SUPFAM" id="SSF46626">
    <property type="entry name" value="Cytochrome c"/>
    <property type="match status" value="1"/>
</dbReference>
<evidence type="ECO:0000256" key="5">
    <source>
        <dbReference type="ARBA" id="ARBA00022723"/>
    </source>
</evidence>
<dbReference type="InterPro" id="IPR009056">
    <property type="entry name" value="Cyt_c-like_dom"/>
</dbReference>
<evidence type="ECO:0000256" key="11">
    <source>
        <dbReference type="SAM" id="SignalP"/>
    </source>
</evidence>
<keyword evidence="8 10" id="KW-0472">Membrane</keyword>
<keyword evidence="6 10" id="KW-1133">Transmembrane helix</keyword>
<feature type="chain" id="PRO_5046241304" description="Cytochrome c1" evidence="11">
    <location>
        <begin position="25"/>
        <end position="255"/>
    </location>
</feature>
<feature type="domain" description="Cytochrome c" evidence="12">
    <location>
        <begin position="48"/>
        <end position="218"/>
    </location>
</feature>
<keyword evidence="11" id="KW-0732">Signal</keyword>
<keyword evidence="4 10" id="KW-0812">Transmembrane</keyword>
<evidence type="ECO:0000256" key="3">
    <source>
        <dbReference type="ARBA" id="ARBA00022617"/>
    </source>
</evidence>
<evidence type="ECO:0000256" key="8">
    <source>
        <dbReference type="ARBA" id="ARBA00023136"/>
    </source>
</evidence>
<dbReference type="PRINTS" id="PR00603">
    <property type="entry name" value="CYTOCHROMEC1"/>
</dbReference>
<protein>
    <recommendedName>
        <fullName evidence="2">Cytochrome c1</fullName>
    </recommendedName>
</protein>
<feature type="transmembrane region" description="Helical" evidence="10">
    <location>
        <begin position="228"/>
        <end position="246"/>
    </location>
</feature>
<comment type="subcellular location">
    <subcellularLocation>
        <location evidence="1">Membrane</location>
    </subcellularLocation>
</comment>
<evidence type="ECO:0000256" key="1">
    <source>
        <dbReference type="ARBA" id="ARBA00004370"/>
    </source>
</evidence>
<evidence type="ECO:0000256" key="6">
    <source>
        <dbReference type="ARBA" id="ARBA00022989"/>
    </source>
</evidence>
<keyword evidence="3 9" id="KW-0349">Heme</keyword>
<dbReference type="InterPro" id="IPR002326">
    <property type="entry name" value="Cyt_c1"/>
</dbReference>
<gene>
    <name evidence="13" type="ORF">ACFOOQ_20215</name>
</gene>